<evidence type="ECO:0000313" key="2">
    <source>
        <dbReference type="EMBL" id="KXZ50836.1"/>
    </source>
</evidence>
<sequence length="652" mass="65050">MRSADAAADARMLKSLNDHAKEPESTPDFFKVVEVDKGQRNEHGPKSSPPAYSPAVYGDDEHAAPSYPPPAYGTSSPPPTSSPAPETAPICNRSIGCIQVNATSGAVLDAFRVIAPGWESAMRNFPSLLFEFGVISALGPNVASAYQVRQPWSPAPDAVIVGLPVGHTLIFACARSANFNGKAVGPRSCAFTFVDVAAQASEQQVAEQLSDMETLAKQPKPADPAAARDKAQSMANRLKVVASVVNGNGNGAAVKSLASGLISDLLNASVSANDTASASVASVLSVFDSVGALWSMADANGRAAAVKGVSAFSKKLALQPLAAADAQPVIAFFSQMLEGAADIVSASAGNSTSGDAVAAAKKEVARSLLAAVTEAAAALTQGLLNAAPSDGSAVLLVTARLSAAVQRTTATLISAGVSVALAAPPSAPAARRQLLASAPSVSVSLSPSVGSLCAADTVCSAAGLGLTITVTSDTSLLATALGGSLAPLAATQLDYKVGGSVQVISPVVRVAAPGLPANALGLASLVVLDMPIDSAAVNASAKRLLVRLQDFGAAPTDSFSAVTNVTSVTRTLNSASSSAIDVVSGYSSELGDFVVVQYSTTAVPTAGGDSSSPSPSPSPLATPGAAGLARLPSALLTAAMAGVSALLLSLML</sequence>
<dbReference type="STRING" id="33097.A0A150GLU9"/>
<reference evidence="3" key="1">
    <citation type="journal article" date="2016" name="Nat. Commun.">
        <title>The Gonium pectorale genome demonstrates co-option of cell cycle regulation during the evolution of multicellularity.</title>
        <authorList>
            <person name="Hanschen E.R."/>
            <person name="Marriage T.N."/>
            <person name="Ferris P.J."/>
            <person name="Hamaji T."/>
            <person name="Toyoda A."/>
            <person name="Fujiyama A."/>
            <person name="Neme R."/>
            <person name="Noguchi H."/>
            <person name="Minakuchi Y."/>
            <person name="Suzuki M."/>
            <person name="Kawai-Toyooka H."/>
            <person name="Smith D.R."/>
            <person name="Sparks H."/>
            <person name="Anderson J."/>
            <person name="Bakaric R."/>
            <person name="Luria V."/>
            <person name="Karger A."/>
            <person name="Kirschner M.W."/>
            <person name="Durand P.M."/>
            <person name="Michod R.E."/>
            <person name="Nozaki H."/>
            <person name="Olson B.J."/>
        </authorList>
    </citation>
    <scope>NUCLEOTIDE SEQUENCE [LARGE SCALE GENOMIC DNA]</scope>
    <source>
        <strain evidence="3">NIES-2863</strain>
    </source>
</reference>
<dbReference type="EMBL" id="LSYV01000016">
    <property type="protein sequence ID" value="KXZ50836.1"/>
    <property type="molecule type" value="Genomic_DNA"/>
</dbReference>
<gene>
    <name evidence="2" type="ORF">GPECTOR_15g522</name>
</gene>
<feature type="compositionally biased region" description="Low complexity" evidence="1">
    <location>
        <begin position="1"/>
        <end position="10"/>
    </location>
</feature>
<name>A0A150GLU9_GONPE</name>
<dbReference type="AlphaFoldDB" id="A0A150GLU9"/>
<comment type="caution">
    <text evidence="2">The sequence shown here is derived from an EMBL/GenBank/DDBJ whole genome shotgun (WGS) entry which is preliminary data.</text>
</comment>
<dbReference type="Proteomes" id="UP000075714">
    <property type="component" value="Unassembled WGS sequence"/>
</dbReference>
<protein>
    <submittedName>
        <fullName evidence="2">Uncharacterized protein</fullName>
    </submittedName>
</protein>
<feature type="region of interest" description="Disordered" evidence="1">
    <location>
        <begin position="1"/>
        <end position="87"/>
    </location>
</feature>
<feature type="compositionally biased region" description="Basic and acidic residues" evidence="1">
    <location>
        <begin position="31"/>
        <end position="45"/>
    </location>
</feature>
<feature type="compositionally biased region" description="Pro residues" evidence="1">
    <location>
        <begin position="66"/>
        <end position="82"/>
    </location>
</feature>
<evidence type="ECO:0000256" key="1">
    <source>
        <dbReference type="SAM" id="MobiDB-lite"/>
    </source>
</evidence>
<evidence type="ECO:0000313" key="3">
    <source>
        <dbReference type="Proteomes" id="UP000075714"/>
    </source>
</evidence>
<accession>A0A150GLU9</accession>
<keyword evidence="3" id="KW-1185">Reference proteome</keyword>
<dbReference type="OrthoDB" id="547141at2759"/>
<organism evidence="2 3">
    <name type="scientific">Gonium pectorale</name>
    <name type="common">Green alga</name>
    <dbReference type="NCBI Taxonomy" id="33097"/>
    <lineage>
        <taxon>Eukaryota</taxon>
        <taxon>Viridiplantae</taxon>
        <taxon>Chlorophyta</taxon>
        <taxon>core chlorophytes</taxon>
        <taxon>Chlorophyceae</taxon>
        <taxon>CS clade</taxon>
        <taxon>Chlamydomonadales</taxon>
        <taxon>Volvocaceae</taxon>
        <taxon>Gonium</taxon>
    </lineage>
</organism>
<proteinExistence type="predicted"/>